<gene>
    <name evidence="1" type="ORF">HELGO_WM33801</name>
</gene>
<evidence type="ECO:0000313" key="1">
    <source>
        <dbReference type="EMBL" id="CAA6805269.1"/>
    </source>
</evidence>
<organism evidence="1">
    <name type="scientific">uncultured Aureispira sp</name>
    <dbReference type="NCBI Taxonomy" id="1331704"/>
    <lineage>
        <taxon>Bacteria</taxon>
        <taxon>Pseudomonadati</taxon>
        <taxon>Bacteroidota</taxon>
        <taxon>Saprospiria</taxon>
        <taxon>Saprospirales</taxon>
        <taxon>Saprospiraceae</taxon>
        <taxon>Aureispira</taxon>
        <taxon>environmental samples</taxon>
    </lineage>
</organism>
<proteinExistence type="predicted"/>
<name>A0A6S6SIY4_9BACT</name>
<dbReference type="InterPro" id="IPR019238">
    <property type="entry name" value="AbiEi_2"/>
</dbReference>
<protein>
    <submittedName>
        <fullName evidence="1">Uncharacterized protein</fullName>
    </submittedName>
</protein>
<dbReference type="Pfam" id="PF09952">
    <property type="entry name" value="AbiEi_2"/>
    <property type="match status" value="1"/>
</dbReference>
<dbReference type="AlphaFoldDB" id="A0A6S6SIY4"/>
<accession>A0A6S6SIY4</accession>
<dbReference type="EMBL" id="CACVAQ010000106">
    <property type="protein sequence ID" value="CAA6805269.1"/>
    <property type="molecule type" value="Genomic_DNA"/>
</dbReference>
<reference evidence="1" key="1">
    <citation type="submission" date="2020-01" db="EMBL/GenBank/DDBJ databases">
        <authorList>
            <person name="Meier V. D."/>
            <person name="Meier V D."/>
        </authorList>
    </citation>
    <scope>NUCLEOTIDE SEQUENCE</scope>
    <source>
        <strain evidence="1">HLG_WM_MAG_10</strain>
    </source>
</reference>
<sequence>MKQDILHIAIEKLYEHSKFCLEVISLHHNSKNQAYDGMLKFGDNLTKTDFMFKVKKRLTLSKIPEINTTDTKNTILIADYIPKAVKKHLKEKNQSYLDAAGNAFITDQQALFIYIETNKASPIFAKKSNRAFSKSGLKMIYQILVDPHILNKPYRYIGEASQVSTDTVRHVLKDLLRDKYIVKVNEKKFKLINKEGLLQEWTTYFNKILRPKLNQRNFTPISKNIRSSISSANVSIGGELAAEYLSSYLIAESVLIYTNKSFFELAKNSEWIPATDGKITLIEQFWTEKEAPQKTVNSILIYADLLNNPTPRNLETAEIIYNKYVKPTL</sequence>